<dbReference type="SMART" id="SM00219">
    <property type="entry name" value="TyrKc"/>
    <property type="match status" value="1"/>
</dbReference>
<dbReference type="GO" id="GO:0004713">
    <property type="term" value="F:protein tyrosine kinase activity"/>
    <property type="evidence" value="ECO:0007669"/>
    <property type="project" value="InterPro"/>
</dbReference>
<dbReference type="CDD" id="cd02440">
    <property type="entry name" value="AdoMet_MTases"/>
    <property type="match status" value="1"/>
</dbReference>
<dbReference type="GO" id="GO:0160104">
    <property type="term" value="F:tRNA (guanine(26)-N2)-dimethyltransferase activity"/>
    <property type="evidence" value="ECO:0007669"/>
    <property type="project" value="UniProtKB-EC"/>
</dbReference>
<feature type="domain" description="Protein kinase" evidence="12">
    <location>
        <begin position="920"/>
        <end position="1202"/>
    </location>
</feature>
<dbReference type="FunFam" id="3.40.50.150:FF:000051">
    <property type="entry name" value="tRNA (guanine(26)-N(2))-dimethyltransferase"/>
    <property type="match status" value="1"/>
</dbReference>
<dbReference type="InterPro" id="IPR017441">
    <property type="entry name" value="Protein_kinase_ATP_BS"/>
</dbReference>
<evidence type="ECO:0000256" key="6">
    <source>
        <dbReference type="ARBA" id="ARBA00022884"/>
    </source>
</evidence>
<dbReference type="SUPFAM" id="SSF56112">
    <property type="entry name" value="Protein kinase-like (PK-like)"/>
    <property type="match status" value="2"/>
</dbReference>
<evidence type="ECO:0000259" key="12">
    <source>
        <dbReference type="PROSITE" id="PS50011"/>
    </source>
</evidence>
<keyword evidence="3 10" id="KW-0808">Transferase</keyword>
<reference evidence="14" key="1">
    <citation type="submission" date="2022-12" db="EMBL/GenBank/DDBJ databases">
        <title>Genome assemblies of Blomia tropicalis.</title>
        <authorList>
            <person name="Cui Y."/>
        </authorList>
    </citation>
    <scope>NUCLEOTIDE SEQUENCE</scope>
    <source>
        <tissue evidence="14">Adult mites</tissue>
    </source>
</reference>
<dbReference type="FunFam" id="3.30.56.70:FF:000001">
    <property type="entry name" value="tRNA (guanine(26)-N(2))-dimethyltransferase"/>
    <property type="match status" value="1"/>
</dbReference>
<proteinExistence type="inferred from homology"/>
<dbReference type="GO" id="GO:0000049">
    <property type="term" value="F:tRNA binding"/>
    <property type="evidence" value="ECO:0007669"/>
    <property type="project" value="UniProtKB-UniRule"/>
</dbReference>
<evidence type="ECO:0000256" key="7">
    <source>
        <dbReference type="ARBA" id="ARBA00039099"/>
    </source>
</evidence>
<dbReference type="Gene3D" id="3.30.56.70">
    <property type="entry name" value="N2,N2-dimethylguanosine tRNA methyltransferase, C-terminal domain"/>
    <property type="match status" value="1"/>
</dbReference>
<evidence type="ECO:0000256" key="8">
    <source>
        <dbReference type="ARBA" id="ARBA00051897"/>
    </source>
</evidence>
<protein>
    <recommendedName>
        <fullName evidence="9">tRNA (guanine(26)-N(2))-dimethyltransferase</fullName>
        <ecNumber evidence="7">2.1.1.216</ecNumber>
    </recommendedName>
</protein>
<evidence type="ECO:0000256" key="5">
    <source>
        <dbReference type="ARBA" id="ARBA00022694"/>
    </source>
</evidence>
<evidence type="ECO:0000256" key="3">
    <source>
        <dbReference type="ARBA" id="ARBA00022679"/>
    </source>
</evidence>
<dbReference type="PROSITE" id="PS00107">
    <property type="entry name" value="PROTEIN_KINASE_ATP"/>
    <property type="match status" value="1"/>
</dbReference>
<keyword evidence="5 10" id="KW-0819">tRNA processing</keyword>
<evidence type="ECO:0000313" key="14">
    <source>
        <dbReference type="EMBL" id="KAJ6220913.1"/>
    </source>
</evidence>
<keyword evidence="11" id="KW-0547">Nucleotide-binding</keyword>
<dbReference type="InterPro" id="IPR002905">
    <property type="entry name" value="Trm1"/>
</dbReference>
<feature type="domain" description="Protein kinase" evidence="12">
    <location>
        <begin position="1284"/>
        <end position="1503"/>
    </location>
</feature>
<feature type="domain" description="FERM" evidence="13">
    <location>
        <begin position="481"/>
        <end position="802"/>
    </location>
</feature>
<dbReference type="InterPro" id="IPR000719">
    <property type="entry name" value="Prot_kinase_dom"/>
</dbReference>
<evidence type="ECO:0000256" key="10">
    <source>
        <dbReference type="PROSITE-ProRule" id="PRU00958"/>
    </source>
</evidence>
<dbReference type="PROSITE" id="PS51626">
    <property type="entry name" value="SAM_MT_TRM1"/>
    <property type="match status" value="1"/>
</dbReference>
<dbReference type="PROSITE" id="PS00109">
    <property type="entry name" value="PROTEIN_KINASE_TYR"/>
    <property type="match status" value="1"/>
</dbReference>
<dbReference type="NCBIfam" id="TIGR00308">
    <property type="entry name" value="TRM1"/>
    <property type="match status" value="1"/>
</dbReference>
<evidence type="ECO:0000256" key="11">
    <source>
        <dbReference type="PROSITE-ProRule" id="PRU10141"/>
    </source>
</evidence>
<keyword evidence="11" id="KW-0067">ATP-binding</keyword>
<feature type="binding site" evidence="11">
    <location>
        <position position="1315"/>
    </location>
    <ligand>
        <name>ATP</name>
        <dbReference type="ChEBI" id="CHEBI:30616"/>
    </ligand>
</feature>
<dbReference type="GO" id="GO:0005634">
    <property type="term" value="C:nucleus"/>
    <property type="evidence" value="ECO:0007669"/>
    <property type="project" value="TreeGrafter"/>
</dbReference>
<evidence type="ECO:0000256" key="9">
    <source>
        <dbReference type="ARBA" id="ARBA00074266"/>
    </source>
</evidence>
<dbReference type="OMA" id="RCHNILV"/>
<dbReference type="GO" id="GO:0002940">
    <property type="term" value="P:tRNA N2-guanine methylation"/>
    <property type="evidence" value="ECO:0007669"/>
    <property type="project" value="TreeGrafter"/>
</dbReference>
<keyword evidence="15" id="KW-1185">Reference proteome</keyword>
<dbReference type="EMBL" id="JAPWDV010000002">
    <property type="protein sequence ID" value="KAJ6220913.1"/>
    <property type="molecule type" value="Genomic_DNA"/>
</dbReference>
<dbReference type="InterPro" id="IPR011009">
    <property type="entry name" value="Kinase-like_dom_sf"/>
</dbReference>
<keyword evidence="4 10" id="KW-0949">S-adenosyl-L-methionine</keyword>
<dbReference type="InterPro" id="IPR001245">
    <property type="entry name" value="Ser-Thr/Tyr_kinase_cat_dom"/>
</dbReference>
<dbReference type="GO" id="GO:0005524">
    <property type="term" value="F:ATP binding"/>
    <property type="evidence" value="ECO:0007669"/>
    <property type="project" value="UniProtKB-UniRule"/>
</dbReference>
<accession>A0A9Q0RM08</accession>
<evidence type="ECO:0000256" key="1">
    <source>
        <dbReference type="ARBA" id="ARBA00022555"/>
    </source>
</evidence>
<evidence type="ECO:0000259" key="13">
    <source>
        <dbReference type="PROSITE" id="PS50057"/>
    </source>
</evidence>
<dbReference type="InterPro" id="IPR008266">
    <property type="entry name" value="Tyr_kinase_AS"/>
</dbReference>
<evidence type="ECO:0000313" key="15">
    <source>
        <dbReference type="Proteomes" id="UP001142055"/>
    </source>
</evidence>
<dbReference type="PANTHER" id="PTHR10631">
    <property type="entry name" value="N 2 ,N 2 -DIMETHYLGUANOSINE TRNA METHYLTRANSFERASE"/>
    <property type="match status" value="1"/>
</dbReference>
<dbReference type="Gene3D" id="1.10.510.10">
    <property type="entry name" value="Transferase(Phosphotransferase) domain 1"/>
    <property type="match status" value="2"/>
</dbReference>
<dbReference type="InterPro" id="IPR029063">
    <property type="entry name" value="SAM-dependent_MTases_sf"/>
</dbReference>
<comment type="catalytic activity">
    <reaction evidence="8">
        <text>guanosine(26) in tRNA + 2 S-adenosyl-L-methionine = N(2)-dimethylguanosine(26) in tRNA + 2 S-adenosyl-L-homocysteine + 2 H(+)</text>
        <dbReference type="Rhea" id="RHEA:43140"/>
        <dbReference type="Rhea" id="RHEA-COMP:10359"/>
        <dbReference type="Rhea" id="RHEA-COMP:10360"/>
        <dbReference type="ChEBI" id="CHEBI:15378"/>
        <dbReference type="ChEBI" id="CHEBI:57856"/>
        <dbReference type="ChEBI" id="CHEBI:59789"/>
        <dbReference type="ChEBI" id="CHEBI:74269"/>
        <dbReference type="ChEBI" id="CHEBI:74513"/>
        <dbReference type="EC" id="2.1.1.216"/>
    </reaction>
</comment>
<dbReference type="InterPro" id="IPR020635">
    <property type="entry name" value="Tyr_kinase_cat_dom"/>
</dbReference>
<evidence type="ECO:0000256" key="2">
    <source>
        <dbReference type="ARBA" id="ARBA00022603"/>
    </source>
</evidence>
<keyword evidence="1 10" id="KW-0820">tRNA-binding</keyword>
<dbReference type="PROSITE" id="PS50057">
    <property type="entry name" value="FERM_3"/>
    <property type="match status" value="1"/>
</dbReference>
<keyword evidence="2 10" id="KW-0489">Methyltransferase</keyword>
<evidence type="ECO:0000256" key="4">
    <source>
        <dbReference type="ARBA" id="ARBA00022691"/>
    </source>
</evidence>
<comment type="similarity">
    <text evidence="10">Belongs to the class I-like SAM-binding methyltransferase superfamily. Trm1 family.</text>
</comment>
<dbReference type="EC" id="2.1.1.216" evidence="7"/>
<organism evidence="14 15">
    <name type="scientific">Blomia tropicalis</name>
    <name type="common">Mite</name>
    <dbReference type="NCBI Taxonomy" id="40697"/>
    <lineage>
        <taxon>Eukaryota</taxon>
        <taxon>Metazoa</taxon>
        <taxon>Ecdysozoa</taxon>
        <taxon>Arthropoda</taxon>
        <taxon>Chelicerata</taxon>
        <taxon>Arachnida</taxon>
        <taxon>Acari</taxon>
        <taxon>Acariformes</taxon>
        <taxon>Sarcoptiformes</taxon>
        <taxon>Astigmata</taxon>
        <taxon>Glycyphagoidea</taxon>
        <taxon>Echimyopodidae</taxon>
        <taxon>Blomia</taxon>
    </lineage>
</organism>
<dbReference type="PRINTS" id="PR00109">
    <property type="entry name" value="TYRKINASE"/>
</dbReference>
<name>A0A9Q0RM08_BLOTA</name>
<dbReference type="Proteomes" id="UP001142055">
    <property type="component" value="Chromosome 2"/>
</dbReference>
<dbReference type="SUPFAM" id="SSF53335">
    <property type="entry name" value="S-adenosyl-L-methionine-dependent methyltransferases"/>
    <property type="match status" value="1"/>
</dbReference>
<dbReference type="InterPro" id="IPR000299">
    <property type="entry name" value="FERM_domain"/>
</dbReference>
<comment type="caution">
    <text evidence="14">The sequence shown here is derived from an EMBL/GenBank/DDBJ whole genome shotgun (WGS) entry which is preliminary data.</text>
</comment>
<keyword evidence="6 10" id="KW-0694">RNA-binding</keyword>
<dbReference type="PROSITE" id="PS50011">
    <property type="entry name" value="PROTEIN_KINASE_DOM"/>
    <property type="match status" value="2"/>
</dbReference>
<dbReference type="PANTHER" id="PTHR10631:SF3">
    <property type="entry name" value="TRNA (GUANINE(26)-N(2))-DIMETHYLTRANSFERASE"/>
    <property type="match status" value="1"/>
</dbReference>
<gene>
    <name evidence="14" type="ORF">RDWZM_006725</name>
</gene>
<dbReference type="Gene3D" id="3.40.50.150">
    <property type="entry name" value="Vaccinia Virus protein VP39"/>
    <property type="match status" value="1"/>
</dbReference>
<dbReference type="InterPro" id="IPR042296">
    <property type="entry name" value="tRNA_met_Trm1_C"/>
</dbReference>
<dbReference type="Pfam" id="PF02005">
    <property type="entry name" value="TRM"/>
    <property type="match status" value="1"/>
</dbReference>
<dbReference type="Pfam" id="PF07714">
    <property type="entry name" value="PK_Tyr_Ser-Thr"/>
    <property type="match status" value="2"/>
</dbReference>
<sequence>MDIKLDSEEQGESKADSTIFEGKAKIYKSSDVFYNKVQEFNRDLSVLAAHTYLKNSFWKKISNKKEYVKNKVSILDALSATGLRSIRYSLECTDCVLPIEVVANDISKNAIETINANIESNKVKNVTVNHDDATMLMHKRRAENCKFTIIDLDPYGSPAPFLDSAIQSIVDGGLLMVTCTDMAVLCGNHGETCHSKYGSFPVKAKFCHEMALRILLRALESHANRYGRYIIPLISLSIDFYVRIFAQVYTSPFETRKSSSKLSYIFICNGCESYQLQPLAYQKSKDVKNLHFIPPKLLFDRHCELCGRGLQIGGPIWSDPIHNRDFIQMLKTELKLSETDKWNNFGTYRRMEGMLQVVSEELLDCPLYYQFDRLCSLASCRMPPIKVFRSAILNGGFQVSYSHALKNAIKTNAPNEFIWSIIQMFVKSEEQKKPNETDPFFKIFCKNFEYQINLDIAESEKPESITSNLLRYQVNPEEDWGPNSISCFGNTKFMKEIIGSDDSVEYVEDLLLKTLPPLLGINPIGINLFALYHPKLKIWLCPNQRLTALPRDMNTNDYNFELRIRFLPKQSKDLCEADQKTFDYYFHQVRYDFINLDKKYLKPNLDEEIYGIALQDELRIVIEKKQKVDNNNIKMIVENIFNQRLPIKHKSRTKLDLFVSISKKKVEHIFMDLYYKNLGLNFVKKNYIDQFQNNLANNFYDETFCVKYHNPRNNFPPRPKEITYQIWKQEVIIKTEKTDNEESIFQLKDLMYITIIHQKIENKVQISHIAGAPIEIAFKNEMELRSFVSLLSGYFRLSQRWNFDLCKEYYSPWMDRLRKLCCHGPIEEQFAQDKLSKFSDENHRPFIFQLSQDNFNVFKIVFIDKTFMIQTDLQKNAINFKLVDKENQTFSSHQLLFDYFKKKYPSASILTPNESDMPTNLLLCRIHDSNLNVINKSEQMNLIVVQNDHIQKSKLIATRNKLFCIRYGEIKTRNKVMIKEFINNNNVGSFLREISDWVHLQDGSIVNCVGLTLDPFSVLFEFCQTSLPELFNEHNNSLGNNILIQSAFYVAKALDFIYSKGHVHGFIRFENLFVSHFNGQSIHIKLGDSIGYASLETMFGLDLTKQRQWLPPEYFDTFSLHYHRMTSYVDVWAFGTTIGQIFNRGQCCQSLEELHNIEAPNDIIELLEQCWTFDYIKRIQPYSIFGTMARIRSQEMEIHSYHTIGNYSESVPNSLNSPNLTSQFFSTLKSSSRSRNKLSFSSLSLNSAQTDTTSLNPTDESIYVLNPHISKEMYDLDRIDGNQLSSFVAIGNGEFGKVYKAELQKQSNTMTVAVKIIPEIGTSNLDHEIQIMTKLKHKNIVQILGYCLIGRNRLSNGTSYYNGGYMSDLRYEYKGLVMEYLEFGALNTYLIKKYTDNQFELPFIKYAIDIADGLVFLAKLNIIHRDLAARNILMKSETEVKISDFGLSHFIKKNEDYYKLQSERPIPLKWYAPESIRYHKFMIKSDVWSFGKFTHFANRNHLN</sequence>